<feature type="domain" description="DUF218" evidence="2">
    <location>
        <begin position="80"/>
        <end position="238"/>
    </location>
</feature>
<dbReference type="PANTHER" id="PTHR30336">
    <property type="entry name" value="INNER MEMBRANE PROTEIN, PROBABLE PERMEASE"/>
    <property type="match status" value="1"/>
</dbReference>
<dbReference type="Pfam" id="PF02698">
    <property type="entry name" value="DUF218"/>
    <property type="match status" value="1"/>
</dbReference>
<gene>
    <name evidence="3" type="ORF">CPU12_04870</name>
</gene>
<feature type="transmembrane region" description="Helical" evidence="1">
    <location>
        <begin position="39"/>
        <end position="56"/>
    </location>
</feature>
<keyword evidence="4" id="KW-1185">Reference proteome</keyword>
<dbReference type="InterPro" id="IPR051599">
    <property type="entry name" value="Cell_Envelope_Assoc"/>
</dbReference>
<dbReference type="PANTHER" id="PTHR30336:SF4">
    <property type="entry name" value="ENVELOPE BIOGENESIS FACTOR ELYC"/>
    <property type="match status" value="1"/>
</dbReference>
<keyword evidence="1" id="KW-0812">Transmembrane</keyword>
<keyword evidence="1" id="KW-0472">Membrane</keyword>
<evidence type="ECO:0000256" key="1">
    <source>
        <dbReference type="SAM" id="Phobius"/>
    </source>
</evidence>
<dbReference type="NCBIfam" id="NF007794">
    <property type="entry name" value="PRK10494.1"/>
    <property type="match status" value="1"/>
</dbReference>
<accession>A0A2G1DJG7</accession>
<dbReference type="CDD" id="cd06259">
    <property type="entry name" value="YdcF-like"/>
    <property type="match status" value="1"/>
</dbReference>
<dbReference type="EMBL" id="NXFY01000005">
    <property type="protein sequence ID" value="PHO18649.1"/>
    <property type="molecule type" value="Genomic_DNA"/>
</dbReference>
<feature type="transmembrane region" description="Helical" evidence="1">
    <location>
        <begin position="12"/>
        <end position="30"/>
    </location>
</feature>
<organism evidence="3 4">
    <name type="scientific">Malaciobacter molluscorum LMG 25693</name>
    <dbReference type="NCBI Taxonomy" id="870501"/>
    <lineage>
        <taxon>Bacteria</taxon>
        <taxon>Pseudomonadati</taxon>
        <taxon>Campylobacterota</taxon>
        <taxon>Epsilonproteobacteria</taxon>
        <taxon>Campylobacterales</taxon>
        <taxon>Arcobacteraceae</taxon>
        <taxon>Malaciobacter</taxon>
    </lineage>
</organism>
<dbReference type="Proteomes" id="UP000221222">
    <property type="component" value="Unassembled WGS sequence"/>
</dbReference>
<dbReference type="Gene3D" id="3.40.50.620">
    <property type="entry name" value="HUPs"/>
    <property type="match status" value="1"/>
</dbReference>
<dbReference type="GO" id="GO:0043164">
    <property type="term" value="P:Gram-negative-bacterium-type cell wall biogenesis"/>
    <property type="evidence" value="ECO:0007669"/>
    <property type="project" value="TreeGrafter"/>
</dbReference>
<dbReference type="GO" id="GO:0005886">
    <property type="term" value="C:plasma membrane"/>
    <property type="evidence" value="ECO:0007669"/>
    <property type="project" value="TreeGrafter"/>
</dbReference>
<comment type="caution">
    <text evidence="3">The sequence shown here is derived from an EMBL/GenBank/DDBJ whole genome shotgun (WGS) entry which is preliminary data.</text>
</comment>
<proteinExistence type="predicted"/>
<dbReference type="GO" id="GO:0000270">
    <property type="term" value="P:peptidoglycan metabolic process"/>
    <property type="evidence" value="ECO:0007669"/>
    <property type="project" value="TreeGrafter"/>
</dbReference>
<dbReference type="InterPro" id="IPR003848">
    <property type="entry name" value="DUF218"/>
</dbReference>
<evidence type="ECO:0000313" key="3">
    <source>
        <dbReference type="EMBL" id="PHO18649.1"/>
    </source>
</evidence>
<reference evidence="3 4" key="1">
    <citation type="submission" date="2017-09" db="EMBL/GenBank/DDBJ databases">
        <title>Arcobacter canalis sp. nov., a new species isolated from a water canal contaminated with urban sewage.</title>
        <authorList>
            <person name="Perez-Cataluna A."/>
            <person name="Salas-Masso N."/>
            <person name="Figueras M.J."/>
        </authorList>
    </citation>
    <scope>NUCLEOTIDE SEQUENCE [LARGE SCALE GENOMIC DNA]</scope>
    <source>
        <strain evidence="3 4">F98-3</strain>
    </source>
</reference>
<keyword evidence="1" id="KW-1133">Transmembrane helix</keyword>
<evidence type="ECO:0000313" key="4">
    <source>
        <dbReference type="Proteomes" id="UP000221222"/>
    </source>
</evidence>
<evidence type="ECO:0000259" key="2">
    <source>
        <dbReference type="Pfam" id="PF02698"/>
    </source>
</evidence>
<name>A0A2G1DJG7_9BACT</name>
<dbReference type="InterPro" id="IPR014729">
    <property type="entry name" value="Rossmann-like_a/b/a_fold"/>
</dbReference>
<dbReference type="AlphaFoldDB" id="A0A2G1DJG7"/>
<sequence length="249" mass="28361">MFTLKKLISSFLMPLPIGVILLVVAIVFLYKKSYLKSKIFIILSCLWFVLLSYEPVSNRLLLPLESSYKDLKVIPNDVKYIIVLGNGYTSNEQLSITSQLSQTALNRFLEGYRIYKNLPNSKLIFSGYKGPDKISHAIMQKKLALSLNVNSEDIITIDKPKDTAQEAVAIKNLLHDKKFILVTSASHMKRAMRLFKKLRLNAIAAPTNHLAKDKGNYISSLKSYNLYKSKVAFHEYLGLLWEDIKELLS</sequence>
<protein>
    <submittedName>
        <fullName evidence="3">Envelope biogenesis factor ElyC</fullName>
    </submittedName>
</protein>